<evidence type="ECO:0000256" key="2">
    <source>
        <dbReference type="ARBA" id="ARBA00012438"/>
    </source>
</evidence>
<name>A0A318R0A2_PROMR</name>
<organism evidence="3 4">
    <name type="scientific">Prochlorococcus marinus XMU1408</name>
    <dbReference type="NCBI Taxonomy" id="2213228"/>
    <lineage>
        <taxon>Bacteria</taxon>
        <taxon>Bacillati</taxon>
        <taxon>Cyanobacteriota</taxon>
        <taxon>Cyanophyceae</taxon>
        <taxon>Synechococcales</taxon>
        <taxon>Prochlorococcaceae</taxon>
        <taxon>Prochlorococcus</taxon>
    </lineage>
</organism>
<comment type="catalytic activity">
    <reaction evidence="1">
        <text>ATP + protein L-histidine = ADP + protein N-phospho-L-histidine.</text>
        <dbReference type="EC" id="2.7.13.3"/>
    </reaction>
</comment>
<dbReference type="RefSeq" id="WP_158467327.1">
    <property type="nucleotide sequence ID" value="NZ_QJUE01000006.1"/>
</dbReference>
<keyword evidence="3" id="KW-0418">Kinase</keyword>
<gene>
    <name evidence="3" type="ORF">DNJ73_08770</name>
</gene>
<dbReference type="OrthoDB" id="537027at2"/>
<keyword evidence="3" id="KW-0808">Transferase</keyword>
<proteinExistence type="predicted"/>
<dbReference type="GO" id="GO:0000155">
    <property type="term" value="F:phosphorelay sensor kinase activity"/>
    <property type="evidence" value="ECO:0007669"/>
    <property type="project" value="InterPro"/>
</dbReference>
<dbReference type="SUPFAM" id="SSF47384">
    <property type="entry name" value="Homodimeric domain of signal transducing histidine kinase"/>
    <property type="match status" value="1"/>
</dbReference>
<dbReference type="EMBL" id="QJUE01000006">
    <property type="protein sequence ID" value="PYE00627.1"/>
    <property type="molecule type" value="Genomic_DNA"/>
</dbReference>
<accession>A0A318R0A2</accession>
<dbReference type="CDD" id="cd00082">
    <property type="entry name" value="HisKA"/>
    <property type="match status" value="1"/>
</dbReference>
<dbReference type="EC" id="2.7.13.3" evidence="2"/>
<protein>
    <recommendedName>
        <fullName evidence="2">histidine kinase</fullName>
        <ecNumber evidence="2">2.7.13.3</ecNumber>
    </recommendedName>
</protein>
<dbReference type="InterPro" id="IPR003661">
    <property type="entry name" value="HisK_dim/P_dom"/>
</dbReference>
<evidence type="ECO:0000313" key="4">
    <source>
        <dbReference type="Proteomes" id="UP000247807"/>
    </source>
</evidence>
<comment type="caution">
    <text evidence="3">The sequence shown here is derived from an EMBL/GenBank/DDBJ whole genome shotgun (WGS) entry which is preliminary data.</text>
</comment>
<reference evidence="3 4" key="1">
    <citation type="journal article" date="2018" name="Appl. Environ. Microbiol.">
        <title>Genome rearrangement shapes Prochlorococcus ecological adaptation.</title>
        <authorList>
            <person name="Yan W."/>
            <person name="Wei S."/>
            <person name="Wang Q."/>
            <person name="Xiao X."/>
            <person name="Zeng Q."/>
            <person name="Jiao N."/>
            <person name="Zhang R."/>
        </authorList>
    </citation>
    <scope>NUCLEOTIDE SEQUENCE [LARGE SCALE GENOMIC DNA]</scope>
    <source>
        <strain evidence="3 4">XMU1408</strain>
    </source>
</reference>
<dbReference type="Proteomes" id="UP000247807">
    <property type="component" value="Unassembled WGS sequence"/>
</dbReference>
<dbReference type="Gene3D" id="1.10.287.130">
    <property type="match status" value="1"/>
</dbReference>
<evidence type="ECO:0000313" key="3">
    <source>
        <dbReference type="EMBL" id="PYE00627.1"/>
    </source>
</evidence>
<dbReference type="AlphaFoldDB" id="A0A318R0A2"/>
<dbReference type="InterPro" id="IPR036097">
    <property type="entry name" value="HisK_dim/P_sf"/>
</dbReference>
<evidence type="ECO:0000256" key="1">
    <source>
        <dbReference type="ARBA" id="ARBA00000085"/>
    </source>
</evidence>
<sequence>MSSSLVTIQDLQKRMAQGVLNTSCSESAVRRMWWAALDTLQSDILMPMNLTRGLWLSSPLPALYEPKLLKKFQGWVWAPKDLFNLANPSVGILPPSQSVSMDIHSDSSNYERLTLLEEDGNDPLLIVITPEIQIALALEGECHERKLLMRSDPETLSDLLTLLDNRLNTENIEQANNLRNALEEMGQLKTNDDLSKVFWPLLSQRLADIAPSLNIQTLPDNIINDDDKSSSKSNEITLLEALTHEIRTPLATIRTLIRSLMRKQDLPKVVANRLKQIDIECTEQIDRFGLIFNAVELERSKPEQTNLALTDLGKMITMLSPVWSNQLERKGLKLILDITSDLPKVLSDSEGLELMLTGLIDRNTRGLQTGGELTLKLRPAGQRLKLQILTQLSTTHTSEAPENVSNEEIGPVLSWNPATGNLQLSQAATQRLLKSLGGRLTNRRDSGITIFFPISELKEFDSVD</sequence>